<feature type="region of interest" description="Disordered" evidence="4">
    <location>
        <begin position="1036"/>
        <end position="1066"/>
    </location>
</feature>
<dbReference type="PANTHER" id="PTHR16166:SF141">
    <property type="entry name" value="INTERMEMBRANE LIPID TRANSFER PROTEIN VPS13D"/>
    <property type="match status" value="1"/>
</dbReference>
<keyword evidence="7" id="KW-1185">Reference proteome</keyword>
<dbReference type="SMART" id="SM00165">
    <property type="entry name" value="UBA"/>
    <property type="match status" value="1"/>
</dbReference>
<gene>
    <name evidence="6" type="ORF">J4Q44_G00260510</name>
</gene>
<dbReference type="GO" id="GO:0007005">
    <property type="term" value="P:mitochondrion organization"/>
    <property type="evidence" value="ECO:0007669"/>
    <property type="project" value="TreeGrafter"/>
</dbReference>
<organism evidence="6 7">
    <name type="scientific">Coregonus suidteri</name>
    <dbReference type="NCBI Taxonomy" id="861788"/>
    <lineage>
        <taxon>Eukaryota</taxon>
        <taxon>Metazoa</taxon>
        <taxon>Chordata</taxon>
        <taxon>Craniata</taxon>
        <taxon>Vertebrata</taxon>
        <taxon>Euteleostomi</taxon>
        <taxon>Actinopterygii</taxon>
        <taxon>Neopterygii</taxon>
        <taxon>Teleostei</taxon>
        <taxon>Protacanthopterygii</taxon>
        <taxon>Salmoniformes</taxon>
        <taxon>Salmonidae</taxon>
        <taxon>Coregoninae</taxon>
        <taxon>Coregonus</taxon>
    </lineage>
</organism>
<feature type="compositionally biased region" description="Low complexity" evidence="4">
    <location>
        <begin position="2090"/>
        <end position="2103"/>
    </location>
</feature>
<dbReference type="InterPro" id="IPR015940">
    <property type="entry name" value="UBA"/>
</dbReference>
<feature type="compositionally biased region" description="Pro residues" evidence="4">
    <location>
        <begin position="766"/>
        <end position="775"/>
    </location>
</feature>
<protein>
    <recommendedName>
        <fullName evidence="5">UBA domain-containing protein</fullName>
    </recommendedName>
</protein>
<feature type="region of interest" description="Disordered" evidence="4">
    <location>
        <begin position="2062"/>
        <end position="2103"/>
    </location>
</feature>
<dbReference type="CDD" id="cd23453">
    <property type="entry name" value="beta-trefoil_Ricin_VPS13D"/>
    <property type="match status" value="1"/>
</dbReference>
<dbReference type="GO" id="GO:0045053">
    <property type="term" value="P:protein retention in Golgi apparatus"/>
    <property type="evidence" value="ECO:0007669"/>
    <property type="project" value="TreeGrafter"/>
</dbReference>
<feature type="region of interest" description="Disordered" evidence="4">
    <location>
        <begin position="406"/>
        <end position="426"/>
    </location>
</feature>
<dbReference type="Pfam" id="PF25033">
    <property type="entry name" value="VPS13_M"/>
    <property type="match status" value="2"/>
</dbReference>
<feature type="region of interest" description="Disordered" evidence="4">
    <location>
        <begin position="1140"/>
        <end position="1167"/>
    </location>
</feature>
<feature type="domain" description="UBA" evidence="5">
    <location>
        <begin position="2630"/>
        <end position="2670"/>
    </location>
</feature>
<dbReference type="Proteomes" id="UP001356427">
    <property type="component" value="Unassembled WGS sequence"/>
</dbReference>
<dbReference type="InterPro" id="IPR009060">
    <property type="entry name" value="UBA-like_sf"/>
</dbReference>
<feature type="region of interest" description="Disordered" evidence="4">
    <location>
        <begin position="740"/>
        <end position="780"/>
    </location>
</feature>
<feature type="region of interest" description="Disordered" evidence="4">
    <location>
        <begin position="2412"/>
        <end position="2436"/>
    </location>
</feature>
<dbReference type="PANTHER" id="PTHR16166">
    <property type="entry name" value="VACUOLAR PROTEIN SORTING-ASSOCIATED PROTEIN VPS13"/>
    <property type="match status" value="1"/>
</dbReference>
<reference evidence="6 7" key="1">
    <citation type="submission" date="2021-04" db="EMBL/GenBank/DDBJ databases">
        <authorList>
            <person name="De Guttry C."/>
            <person name="Zahm M."/>
            <person name="Klopp C."/>
            <person name="Cabau C."/>
            <person name="Louis A."/>
            <person name="Berthelot C."/>
            <person name="Parey E."/>
            <person name="Roest Crollius H."/>
            <person name="Montfort J."/>
            <person name="Robinson-Rechavi M."/>
            <person name="Bucao C."/>
            <person name="Bouchez O."/>
            <person name="Gislard M."/>
            <person name="Lluch J."/>
            <person name="Milhes M."/>
            <person name="Lampietro C."/>
            <person name="Lopez Roques C."/>
            <person name="Donnadieu C."/>
            <person name="Braasch I."/>
            <person name="Desvignes T."/>
            <person name="Postlethwait J."/>
            <person name="Bobe J."/>
            <person name="Wedekind C."/>
            <person name="Guiguen Y."/>
        </authorList>
    </citation>
    <scope>NUCLEOTIDE SEQUENCE [LARGE SCALE GENOMIC DNA]</scope>
    <source>
        <strain evidence="6">Cs_M1</strain>
        <tissue evidence="6">Blood</tissue>
    </source>
</reference>
<dbReference type="InterPro" id="IPR009543">
    <property type="entry name" value="VPS13_VAB"/>
</dbReference>
<evidence type="ECO:0000313" key="6">
    <source>
        <dbReference type="EMBL" id="KAK6303597.1"/>
    </source>
</evidence>
<sequence length="4524" mass="503255">MLEGLVAWVLNTYLGKYVSNLNTDQLSIALLKGAVELENLPLRKDALREFDLPFEVKAGFIGKITLQIPFYRPHSDPWVISMSQLNLIIGPVRPQEYDEETEREAERERKKQLLKALEDKWKSECEQKGESYWYSVTASVVTRIVENIELKIQDVHLRFEDDLTNPGKPFCFGVCIKNVSAQNSSIEPAQRLMRQKQLEIKEFSVYWDTVSSMLGDLPANEIQEAMTKCMQSREHQYIFEPVCASVLLRRNASKEPLRSRNAPRIEGQVQLEPLSLRLSQVQYQQIMAFLKELDRREREMMFRQWRPKVPIIGNCRPWWMFAIQANLSEIREQRRRGNWEFALRRARDALLYTNLYFQRLKGAPLNPLEECELQRVEDEQNLEELQSLRGVVHDCFRKQEEIAESVREPIAESPPPCSPTGSSIPNSGSSGMIQYLQSWFPGWGGWYGAYPETGPDELLPGPGTWDILEEDLFDPLEDSQTLNTFTRRDHLFARLEFLLETGAVTLFHQDKRGAESGVIELRFSGVKVGVESLPRSESSLLSVKLGGLFLRDLTTQGTIFPVLVSPKPDQVVVAINQPFGQPSSAETSSSVPTLESSASPVFEMIYERNPVRCKFERRLEVNTSPLNIIYNPQAIKKVTEFFYKGRVHTSGFGYQSELEARVAEAARRQYNKLKMQTKAEIRQTLDQLLVGEFIENSKRWTMKLDICAPQVIFPDDFQSQDPMLVVVDLGRILLTNSQDDTKTKSKTTQPEGEEYNSDEEYQTPLATPPNSPPPEMETEFKDQNNYPQLASLKSPDGVQAFSRNLYEKYSLSFKDLQIMVGRYKDNWKHLQESEVGPTHVVEKFNVLLELEQRLRYTSDPQLPGAVLSGTLPDLKVHINLEKITALRSCLARLGSPAEEDESQEKAESAKTPDPSNLRHEKIFQREDSQWKLQGSAKNLTQSVMTLEQHTREVLVESRLLLAEFNINYMQLGVESNGRYISVLKVFGTNGHFVKRPYDAEVSLTVHGLLLVDTLQTYGSDFDLLVASHKHLSFDVPTGSLRESQPSSPAGPEGMSPEHPALHRDSSSGLLFDRSSPFSSFLRDQEALIKLEYQFVSSDCPSMNLDSSLQVTTMQVNNLDIILNPETMVELLKFLQKSFPKEESPLTQQPSPLPAGQGQEGQEETYQSTYDQNKELTVEIHRLNLLLLRTVATGSVLGREKKGLKIATASINGTKVNVSMGSRLDVNGSLGSIQLVDLTQEGGRSQFVVSIGNVEDDPSAAGGVAFFCGSEGASSEALNFRLLERSQGECSLTLQMASLHYNHSAKFLKELSLSANELEDNFRSMLKTAATKVSTVLATKTAEYSGMVSLFETPSRRSRTQSQSNWSNYPFEDEEDLSVQEEEPTIDSFMVKLILNVSIESPVVSIPRKPGHPELLVGHLGSITIQNFVAGQDSEGERLQVLVKDIRLYSLNTSHLVLRKVARTDSSSSTQSPSHNGNVNQDEPQFTRHDFFEYLSRGKAFHILKDTTIQFTLEKVPPIDEDTQFTFLTTDEPYNSTGLLRVEGKFVNSVQVFLAKPVYEQVLQTLDNLTLTEPQRVTPSQPPTPPPPTPSSTKPHRFPDPQGGLFARDPPLIGLSYTSLSNSLSSPKPLQSHSPPLQTLSFTQVRATFRVTELQVQLSADLSQGSQGLVSLCFQDLEGDFTKDHPHCLSVQLTLRSLLMEDLLEQNPESKYKHLMVSRGAPKPSTFSPKEYLSQSCPSASNALYPEMPRSLPAHMEEAQNVFQLYQRHPSTPSAASQFQSRYGGVGRSIDVDFNCLDVLITLQTWVVILDFFGIGSTANNHAVKVPSAFPQQPMPGHPLFQPGNPHDLGDMYPDLSQEEVAEVVNTKLDLKVHALALVLNKKTNELAKASVSKLSAHWEMIDGDLALQGSLGSLSLSDLTPHGDLYRERFTTRGGEALVFNIHKYGDPDPWLERKCDMKVSLQMASVQYVHTQRFQAEVVAFIQHFTQLQDVLGRQRAAMEGQAVRERPQRASRVLLDIEAGAPVLLIPESSRSPRLIVANLGQLRVHNSFLPAGTHGTFSLRDKDRVRDSQSQTGPATISEDEEESSGKPKASSSTSSTPASFVFTLGRPQAQPTAGRIPGEDDPPFILEDHVCLLDCIALDLQEMDIFAAERLPCQPWDSAAGKQPDSDLVFPSYSVRRTAASLLKERCHLKLKVERNLDSALSHTVPDMSIHGSLSSVHCSLDLERYQLIRGLLDNNLGEPVEEFLRPYNLQDPSNYTVLSGDVYTSLSVLVDMMNVSLELLDSPKATGQIPCSLARFDFMKSKLLFESFSNGSKSVNLVSHSLLAYDTRYTGPGMDTGSSARGKHNVFDCILQPSKTGTNRATLQLELHYRSTRDASCFTIVLNNLRVFLIFDWLQLVRDFLRMPTEKGADGAPRQRWPSGSSDPGTTGAVMPKTVKSGVVTKRSTVPVMQDRYLEVKINVTGTEFVVVEDSSCLDTNAVILKGTTVLTYKPRLLDRPFSGSLAGIEVFSCRLGSEQETALSIIDPVNVQVELCGSPTYQSSSGLLDAFNMADFPPLLEIQFPALDIRLSYNDVQLFLAIAKSIPTAGSPGPSDTAEGTQALVVPSTANHDPSSSQKDTFRHKTEALLEGQLTRLQDLGFRKEDCKRALIHSKGQLDQAATWLLENAETMVGQARGRADPDSASHSSHPLSGVEVKAETVCICFIDDCLDCDVPLAEFTFSRLYVLQRIGSTQEGNGSFTLSGDYYNRELSGWEPFIEPWPCFLTWQQQAAGRLHPPRLKMGVRAKQRLDVNITSVLLEQYSLTKSSWLADYCKEEEQQPPQASAALSWMGSSVDPPCFGQTDVKLSKRRQPFVPYALRNHTGCTMWFATLTTTPTRVALSHSGSADSISHVHGPGTDDTHNVSQWREVLPGEEIPFEFEAREKLRHRHTHELKLHQLLVRVGGWEQVKPVSVDKVGVFFRYAAPDRNNPSNTVGSPISRTNIIHPHVYFSALPPVRVVFSITMEGSARKVITVRSALMVKNRLEVPMEVRLDSPSAPDKPVVLPPILPGEALAVPLHLTSWRLQARPKGLGLFFCKMPIHWTSVERPGEVKSNKRECQSADFEDHLKRSFRFCVVIKKENYPDQQPAKTVSGSGSSKQIYWQPGHTIYLLPTLVLANLLPCDLNYYIKGTSIKGSLKPGKEAVLHAADTSQNMELGVLLENFSVCKELLIPPGTQNYVVRMRLYDANKRLLCLTIRIILRAQGALKILISAPYWLINKTGLPLIFRQDNGKTDAGGQFEEHELARSLSPLLFCYTDKEQPAMCTMRIGRGIHPDGVPGWCQGFSLDGGSGVRAVKVIQHGNRPGLIYNIGINVRKGKGRYRDTHIVTFAPRYLLDNRSTHKLAFSQREFARGKGTANPEGYISTLPGSSVVFHWPRNDYDQLLCVRLMDTQNCTWSGGFEVNKPKSFHVNMRDTLGNCFFLRAEITLKGATYQICFSDTDQLPPPFRIDNISEVPIQFWQHGVADIRLHTEVKAGSVMDFACDEPTLPPYLTLIVKGAGSSEVTADMNFFREYNKLYYENFIYIAATYTFSQDAGKRPVGKKRVVAGAELVLDVETKTQRVILKKKEPGKRSQLWRMTGTGMLCHEGSSPPQSKPAQPRPLDSSLVLDIAGLAAVTDNHYEPLMLRRPDPRRSTTQTWHFSSGMLTCGLPRLVVQANGGVEGLFDGAEVVLGPAAGLLELGPEQQFINQKMRPGSGVLSVQVLPDGPTRVLQISDFNQRRMNRTSPSTEEDQNKDNIQKKEPEQELEVLVNLEEGVGLSLVNKLPEELVFTTLSGIDVHFTRTAANEVLELSIQNIQVDNQLLGTTQPVMLCVSPGSNSESSIVDTGAALQVNSVKVPSSLVLTDLFKHLMVTARRFTVIIEEKLLLKLLSFFGYGHTEAELERLDESLYEKASEDQGAPKRYYFENLKISLPQVKLSVFTSHKLPPDLKALKGTLGIPLIRFEDAVINMYPFTRVHPYETQEIIINDILKHFREELISQAAQILGSVDFLGNPMGLLNDVTEGVSELIKYGNVGGLIRNVTHGVSNSAAKFAGTLSDGLGKTMDNRHQNEREYIRYHGATSGEHLVAGIHGLAHGIIGGLTSVITSTVEGVKTEGGVSGFFSGLGKGLVGTVTKPVAGALDFASETAQTVRDMASLSNHRLSVLRVRKPRCCKGPQGLLPRFSSTQADGQEQLFHLTDNIHSEFFIAVEPIDTYCVLISSKVVYFLKPGEFVDREAIFLEVKYDDLYHCLVSKDHGKVYVQLTKKAESTSSGVAMPGPSHQKPMLRFSFSSQTDGVHAGVAPCEALDLLQSRLRQEAVGDGNGAWEHGGAAHPRAVQQAQGEALHERQGRGLGGAVIYGPRDGGQGQDGVDTHHVAMAKLQHAGFPLYFLEFTTLTEGLQHSERRGTKPVPHPISVDQRTNANIILGFSVKTEKTKGFWAVHRNMEPLSLAGTRSSTSSLPLWSSLPSSRGPPTLVQVNNGSGNTMFWKCMGISILCK</sequence>
<evidence type="ECO:0000259" key="5">
    <source>
        <dbReference type="PROSITE" id="PS50030"/>
    </source>
</evidence>
<feature type="region of interest" description="Disordered" evidence="4">
    <location>
        <begin position="3761"/>
        <end position="3787"/>
    </location>
</feature>
<dbReference type="InterPro" id="IPR026847">
    <property type="entry name" value="VPS13"/>
</dbReference>
<dbReference type="CDD" id="cd14306">
    <property type="entry name" value="UBA_VP13D"/>
    <property type="match status" value="1"/>
</dbReference>
<keyword evidence="2" id="KW-0813">Transport</keyword>
<evidence type="ECO:0000256" key="3">
    <source>
        <dbReference type="ARBA" id="ARBA00023055"/>
    </source>
</evidence>
<feature type="region of interest" description="Disordered" evidence="4">
    <location>
        <begin position="1571"/>
        <end position="1604"/>
    </location>
</feature>
<dbReference type="InterPro" id="IPR056747">
    <property type="entry name" value="VPS13-like_M"/>
</dbReference>
<dbReference type="InterPro" id="IPR026854">
    <property type="entry name" value="VPS13_N"/>
</dbReference>
<keyword evidence="3" id="KW-0445">Lipid transport</keyword>
<feature type="region of interest" description="Disordered" evidence="4">
    <location>
        <begin position="1461"/>
        <end position="1482"/>
    </location>
</feature>
<dbReference type="SUPFAM" id="SSF46934">
    <property type="entry name" value="UBA-like"/>
    <property type="match status" value="1"/>
</dbReference>
<comment type="caution">
    <text evidence="6">The sequence shown here is derived from an EMBL/GenBank/DDBJ whole genome shotgun (WGS) entry which is preliminary data.</text>
</comment>
<dbReference type="EMBL" id="JAGTTL010000024">
    <property type="protein sequence ID" value="KAK6303597.1"/>
    <property type="molecule type" value="Genomic_DNA"/>
</dbReference>
<proteinExistence type="inferred from homology"/>
<evidence type="ECO:0000256" key="4">
    <source>
        <dbReference type="SAM" id="MobiDB-lite"/>
    </source>
</evidence>
<dbReference type="GO" id="GO:0006869">
    <property type="term" value="P:lipid transport"/>
    <property type="evidence" value="ECO:0007669"/>
    <property type="project" value="UniProtKB-KW"/>
</dbReference>
<dbReference type="Pfam" id="PF12624">
    <property type="entry name" value="VPS13_N"/>
    <property type="match status" value="1"/>
</dbReference>
<comment type="similarity">
    <text evidence="1">Belongs to the VPS13 family.</text>
</comment>
<dbReference type="Pfam" id="PF25036">
    <property type="entry name" value="VPS13_VAB"/>
    <property type="match status" value="1"/>
</dbReference>
<evidence type="ECO:0000313" key="7">
    <source>
        <dbReference type="Proteomes" id="UP001356427"/>
    </source>
</evidence>
<feature type="region of interest" description="Disordered" evidence="4">
    <location>
        <begin position="896"/>
        <end position="919"/>
    </location>
</feature>
<feature type="compositionally biased region" description="Basic and acidic residues" evidence="4">
    <location>
        <begin position="3776"/>
        <end position="3787"/>
    </location>
</feature>
<evidence type="ECO:0000256" key="1">
    <source>
        <dbReference type="ARBA" id="ARBA00006545"/>
    </source>
</evidence>
<feature type="compositionally biased region" description="Pro residues" evidence="4">
    <location>
        <begin position="1579"/>
        <end position="1589"/>
    </location>
</feature>
<name>A0AAN8L906_9TELE</name>
<accession>A0AAN8L906</accession>
<dbReference type="Gene3D" id="1.10.8.10">
    <property type="entry name" value="DNA helicase RuvA subunit, C-terminal domain"/>
    <property type="match status" value="1"/>
</dbReference>
<dbReference type="InterPro" id="IPR041969">
    <property type="entry name" value="VP13D_UBA"/>
</dbReference>
<dbReference type="PROSITE" id="PS50030">
    <property type="entry name" value="UBA"/>
    <property type="match status" value="1"/>
</dbReference>
<dbReference type="GO" id="GO:0006623">
    <property type="term" value="P:protein targeting to vacuole"/>
    <property type="evidence" value="ECO:0007669"/>
    <property type="project" value="TreeGrafter"/>
</dbReference>
<feature type="compositionally biased region" description="Basic and acidic residues" evidence="4">
    <location>
        <begin position="903"/>
        <end position="919"/>
    </location>
</feature>
<feature type="compositionally biased region" description="Acidic residues" evidence="4">
    <location>
        <begin position="751"/>
        <end position="761"/>
    </location>
</feature>
<evidence type="ECO:0000256" key="2">
    <source>
        <dbReference type="ARBA" id="ARBA00022448"/>
    </source>
</evidence>